<proteinExistence type="predicted"/>
<keyword evidence="3" id="KW-1185">Reference proteome</keyword>
<sequence length="474" mass="53115">MCEIMSLSILQVLSVLSFLTSILAVLHVGAGPLHRLSSKFDADVHPASHLNLNVGKQHLWNWSGLPVSFSLSTFIGDESREQGSEKGVSGYMGGSDLVRMNWQVGRPRLVPQVYNSQPPLSMAKIIMSRHTIEQPNIVLSFGSAGCSRLNRCGLFLSLKVNDLDGANNRSAADWKVFYVDHMEQLNELVSNLSNLDIASKDENTHCSQPTVTKSQPQPTLHTLQADARPHRYWTCSPSCRVPVTAGRQDTSPKSPSARRGGVHARQDKEVPLAQLAVWPSGPPAEPSFLLDRRKSKRRPFTEKERQYAIEVILWELVCNPELTMQEMCRILVKKMPYRPYSTWTSWCGRTFRETAPEQLLQLAKQAHENSPQYQNANVEGNRSPDLQTMTSSSQPFLADSPSNPQAAQTVGASKKTPERLEEHLDILAQVLPDGTKRKPMFTWLIFDILEVEVLKYEYHEKRKLLGISKDGVGP</sequence>
<evidence type="ECO:0000256" key="1">
    <source>
        <dbReference type="SAM" id="MobiDB-lite"/>
    </source>
</evidence>
<dbReference type="Proteomes" id="UP000194127">
    <property type="component" value="Unassembled WGS sequence"/>
</dbReference>
<dbReference type="RefSeq" id="XP_024333541.1">
    <property type="nucleotide sequence ID" value="XM_024489218.1"/>
</dbReference>
<feature type="compositionally biased region" description="Polar residues" evidence="1">
    <location>
        <begin position="368"/>
        <end position="411"/>
    </location>
</feature>
<evidence type="ECO:0000313" key="2">
    <source>
        <dbReference type="EMBL" id="OSX56747.1"/>
    </source>
</evidence>
<dbReference type="AlphaFoldDB" id="A0A1X6MJY0"/>
<protein>
    <submittedName>
        <fullName evidence="2">Uncharacterized protein</fullName>
    </submittedName>
</protein>
<feature type="region of interest" description="Disordered" evidence="1">
    <location>
        <begin position="244"/>
        <end position="266"/>
    </location>
</feature>
<evidence type="ECO:0000313" key="3">
    <source>
        <dbReference type="Proteomes" id="UP000194127"/>
    </source>
</evidence>
<dbReference type="EMBL" id="KZ110611">
    <property type="protein sequence ID" value="OSX56747.1"/>
    <property type="molecule type" value="Genomic_DNA"/>
</dbReference>
<gene>
    <name evidence="2" type="ORF">POSPLADRAFT_1186353</name>
</gene>
<accession>A0A1X6MJY0</accession>
<feature type="region of interest" description="Disordered" evidence="1">
    <location>
        <begin position="366"/>
        <end position="416"/>
    </location>
</feature>
<reference evidence="2 3" key="1">
    <citation type="submission" date="2017-04" db="EMBL/GenBank/DDBJ databases">
        <title>Genome Sequence of the Model Brown-Rot Fungus Postia placenta SB12.</title>
        <authorList>
            <consortium name="DOE Joint Genome Institute"/>
            <person name="Gaskell J."/>
            <person name="Kersten P."/>
            <person name="Larrondo L.F."/>
            <person name="Canessa P."/>
            <person name="Martinez D."/>
            <person name="Hibbett D."/>
            <person name="Schmoll M."/>
            <person name="Kubicek C.P."/>
            <person name="Martinez A.T."/>
            <person name="Yadav J."/>
            <person name="Master E."/>
            <person name="Magnuson J.K."/>
            <person name="James T."/>
            <person name="Yaver D."/>
            <person name="Berka R."/>
            <person name="Labutti K."/>
            <person name="Lipzen A."/>
            <person name="Aerts A."/>
            <person name="Barry K."/>
            <person name="Henrissat B."/>
            <person name="Blanchette R."/>
            <person name="Grigoriev I."/>
            <person name="Cullen D."/>
        </authorList>
    </citation>
    <scope>NUCLEOTIDE SEQUENCE [LARGE SCALE GENOMIC DNA]</scope>
    <source>
        <strain evidence="2 3">MAD-698-R-SB12</strain>
    </source>
</reference>
<organism evidence="2 3">
    <name type="scientific">Postia placenta MAD-698-R-SB12</name>
    <dbReference type="NCBI Taxonomy" id="670580"/>
    <lineage>
        <taxon>Eukaryota</taxon>
        <taxon>Fungi</taxon>
        <taxon>Dikarya</taxon>
        <taxon>Basidiomycota</taxon>
        <taxon>Agaricomycotina</taxon>
        <taxon>Agaricomycetes</taxon>
        <taxon>Polyporales</taxon>
        <taxon>Adustoporiaceae</taxon>
        <taxon>Rhodonia</taxon>
    </lineage>
</organism>
<dbReference type="GeneID" id="36334167"/>
<name>A0A1X6MJY0_9APHY</name>
<dbReference type="OrthoDB" id="2791511at2759"/>